<sequence>MRKKKRDKKKRKTTPVRGLQDAVSAWTTASKVKIRKRKTENKGETDEMAMRHDDCKDLVENGDERERHIGLFWWRLRRL</sequence>
<feature type="region of interest" description="Disordered" evidence="1">
    <location>
        <begin position="1"/>
        <end position="20"/>
    </location>
</feature>
<reference evidence="2 3" key="1">
    <citation type="journal article" date="2014" name="BMC Genomics">
        <title>Comparative genomics of the major fungal agents of human and animal Sporotrichosis: Sporothrix schenckii and Sporothrix brasiliensis.</title>
        <authorList>
            <person name="Teixeira M.M."/>
            <person name="de Almeida L.G."/>
            <person name="Kubitschek-Barreira P."/>
            <person name="Alves F.L."/>
            <person name="Kioshima E.S."/>
            <person name="Abadio A.K."/>
            <person name="Fernandes L."/>
            <person name="Derengowski L.S."/>
            <person name="Ferreira K.S."/>
            <person name="Souza R.C."/>
            <person name="Ruiz J.C."/>
            <person name="de Andrade N.C."/>
            <person name="Paes H.C."/>
            <person name="Nicola A.M."/>
            <person name="Albuquerque P."/>
            <person name="Gerber A.L."/>
            <person name="Martins V.P."/>
            <person name="Peconick L.D."/>
            <person name="Neto A.V."/>
            <person name="Chaucanez C.B."/>
            <person name="Silva P.A."/>
            <person name="Cunha O.L."/>
            <person name="de Oliveira F.F."/>
            <person name="dos Santos T.C."/>
            <person name="Barros A.L."/>
            <person name="Soares M.A."/>
            <person name="de Oliveira L.M."/>
            <person name="Marini M.M."/>
            <person name="Villalobos-Duno H."/>
            <person name="Cunha M.M."/>
            <person name="de Hoog S."/>
            <person name="da Silveira J.F."/>
            <person name="Henrissat B."/>
            <person name="Nino-Vega G.A."/>
            <person name="Cisalpino P.S."/>
            <person name="Mora-Montes H.M."/>
            <person name="Almeida S.R."/>
            <person name="Stajich J.E."/>
            <person name="Lopes-Bezerra L.M."/>
            <person name="Vasconcelos A.T."/>
            <person name="Felipe M.S."/>
        </authorList>
    </citation>
    <scope>NUCLEOTIDE SEQUENCE [LARGE SCALE GENOMIC DNA]</scope>
    <source>
        <strain evidence="2 3">1099-18</strain>
    </source>
</reference>
<dbReference type="AlphaFoldDB" id="A0A0F2M7X8"/>
<dbReference type="GeneID" id="27672012"/>
<comment type="caution">
    <text evidence="2">The sequence shown here is derived from an EMBL/GenBank/DDBJ whole genome shotgun (WGS) entry which is preliminary data.</text>
</comment>
<dbReference type="VEuPathDB" id="FungiDB:SPSK_10185"/>
<evidence type="ECO:0000313" key="3">
    <source>
        <dbReference type="Proteomes" id="UP000033710"/>
    </source>
</evidence>
<feature type="compositionally biased region" description="Basic residues" evidence="1">
    <location>
        <begin position="1"/>
        <end position="14"/>
    </location>
</feature>
<dbReference type="RefSeq" id="XP_016587855.1">
    <property type="nucleotide sequence ID" value="XM_016736735.1"/>
</dbReference>
<proteinExistence type="predicted"/>
<evidence type="ECO:0000313" key="2">
    <source>
        <dbReference type="EMBL" id="KJR85179.1"/>
    </source>
</evidence>
<accession>A0A0F2M7X8</accession>
<dbReference type="EMBL" id="AXCR01000007">
    <property type="protein sequence ID" value="KJR85179.1"/>
    <property type="molecule type" value="Genomic_DNA"/>
</dbReference>
<dbReference type="KEGG" id="ssck:SPSK_10185"/>
<dbReference type="Proteomes" id="UP000033710">
    <property type="component" value="Unassembled WGS sequence"/>
</dbReference>
<evidence type="ECO:0000256" key="1">
    <source>
        <dbReference type="SAM" id="MobiDB-lite"/>
    </source>
</evidence>
<organism evidence="2 3">
    <name type="scientific">Sporothrix schenckii 1099-18</name>
    <dbReference type="NCBI Taxonomy" id="1397361"/>
    <lineage>
        <taxon>Eukaryota</taxon>
        <taxon>Fungi</taxon>
        <taxon>Dikarya</taxon>
        <taxon>Ascomycota</taxon>
        <taxon>Pezizomycotina</taxon>
        <taxon>Sordariomycetes</taxon>
        <taxon>Sordariomycetidae</taxon>
        <taxon>Ophiostomatales</taxon>
        <taxon>Ophiostomataceae</taxon>
        <taxon>Sporothrix</taxon>
    </lineage>
</organism>
<name>A0A0F2M7X8_SPOSC</name>
<reference evidence="2 3" key="2">
    <citation type="journal article" date="2015" name="Eukaryot. Cell">
        <title>Asexual propagation of a virulent clone complex in a human and feline outbreak of sporotrichosis.</title>
        <authorList>
            <person name="Teixeira Mde M."/>
            <person name="Rodrigues A.M."/>
            <person name="Tsui C.K."/>
            <person name="de Almeida L.G."/>
            <person name="Van Diepeningen A.D."/>
            <person name="van den Ende B.G."/>
            <person name="Fernandes G.F."/>
            <person name="Kano R."/>
            <person name="Hamelin R.C."/>
            <person name="Lopes-Bezerra L.M."/>
            <person name="Vasconcelos A.T."/>
            <person name="de Hoog S."/>
            <person name="de Camargo Z.P."/>
            <person name="Felipe M.S."/>
        </authorList>
    </citation>
    <scope>NUCLEOTIDE SEQUENCE [LARGE SCALE GENOMIC DNA]</scope>
    <source>
        <strain evidence="2 3">1099-18</strain>
    </source>
</reference>
<protein>
    <submittedName>
        <fullName evidence="2">Uncharacterized protein</fullName>
    </submittedName>
</protein>
<gene>
    <name evidence="2" type="ORF">SPSK_10185</name>
</gene>